<evidence type="ECO:0000313" key="8">
    <source>
        <dbReference type="Proteomes" id="UP000186953"/>
    </source>
</evidence>
<dbReference type="Proteomes" id="UP000186953">
    <property type="component" value="Unassembled WGS sequence"/>
</dbReference>
<dbReference type="RefSeq" id="WP_076548987.1">
    <property type="nucleotide sequence ID" value="NZ_FTMA01000005.1"/>
</dbReference>
<keyword evidence="4 6" id="KW-1133">Transmembrane helix</keyword>
<sequence length="112" mass="12510">MFKGILYIFSFLALGEILVYLCNLPIAGNIVGMVAIFIALKLKLIKLNDVKPASDQFIKYMVLFFVPYGVGLMTFYDILKIHWLAIVVSTVASTILTLYITGIILQKFGKGE</sequence>
<comment type="subcellular location">
    <subcellularLocation>
        <location evidence="1">Cell membrane</location>
        <topology evidence="1">Multi-pass membrane protein</topology>
    </subcellularLocation>
</comment>
<feature type="transmembrane region" description="Helical" evidence="6">
    <location>
        <begin position="82"/>
        <end position="105"/>
    </location>
</feature>
<evidence type="ECO:0000256" key="3">
    <source>
        <dbReference type="ARBA" id="ARBA00022692"/>
    </source>
</evidence>
<dbReference type="Pfam" id="PF03788">
    <property type="entry name" value="LrgA"/>
    <property type="match status" value="1"/>
</dbReference>
<dbReference type="STRING" id="228959.SAMN05421797_10559"/>
<keyword evidence="8" id="KW-1185">Reference proteome</keyword>
<evidence type="ECO:0000313" key="7">
    <source>
        <dbReference type="EMBL" id="SIQ99629.1"/>
    </source>
</evidence>
<keyword evidence="5 6" id="KW-0472">Membrane</keyword>
<evidence type="ECO:0000256" key="1">
    <source>
        <dbReference type="ARBA" id="ARBA00004651"/>
    </source>
</evidence>
<evidence type="ECO:0000256" key="5">
    <source>
        <dbReference type="ARBA" id="ARBA00023136"/>
    </source>
</evidence>
<dbReference type="InterPro" id="IPR005538">
    <property type="entry name" value="LrgA/CidA"/>
</dbReference>
<keyword evidence="3 6" id="KW-0812">Transmembrane</keyword>
<dbReference type="PANTHER" id="PTHR33931">
    <property type="entry name" value="HOLIN-LIKE PROTEIN CIDA-RELATED"/>
    <property type="match status" value="1"/>
</dbReference>
<evidence type="ECO:0000256" key="2">
    <source>
        <dbReference type="ARBA" id="ARBA00022475"/>
    </source>
</evidence>
<name>A0A1N6XBK5_9FLAO</name>
<gene>
    <name evidence="7" type="ORF">SAMN05421797_10559</name>
</gene>
<keyword evidence="2" id="KW-1003">Cell membrane</keyword>
<evidence type="ECO:0000256" key="6">
    <source>
        <dbReference type="SAM" id="Phobius"/>
    </source>
</evidence>
<dbReference type="GO" id="GO:0005886">
    <property type="term" value="C:plasma membrane"/>
    <property type="evidence" value="ECO:0007669"/>
    <property type="project" value="UniProtKB-SubCell"/>
</dbReference>
<protein>
    <submittedName>
        <fullName evidence="7">Holin-like protein</fullName>
    </submittedName>
</protein>
<feature type="transmembrane region" description="Helical" evidence="6">
    <location>
        <begin position="57"/>
        <end position="76"/>
    </location>
</feature>
<dbReference type="EMBL" id="FTMA01000005">
    <property type="protein sequence ID" value="SIQ99629.1"/>
    <property type="molecule type" value="Genomic_DNA"/>
</dbReference>
<accession>A0A1N6XBK5</accession>
<organism evidence="7 8">
    <name type="scientific">Maribacter ulvicola</name>
    <dbReference type="NCBI Taxonomy" id="228959"/>
    <lineage>
        <taxon>Bacteria</taxon>
        <taxon>Pseudomonadati</taxon>
        <taxon>Bacteroidota</taxon>
        <taxon>Flavobacteriia</taxon>
        <taxon>Flavobacteriales</taxon>
        <taxon>Flavobacteriaceae</taxon>
        <taxon>Maribacter</taxon>
    </lineage>
</organism>
<feature type="transmembrane region" description="Helical" evidence="6">
    <location>
        <begin position="25"/>
        <end position="45"/>
    </location>
</feature>
<dbReference type="PANTHER" id="PTHR33931:SF2">
    <property type="entry name" value="HOLIN-LIKE PROTEIN CIDA"/>
    <property type="match status" value="1"/>
</dbReference>
<dbReference type="OrthoDB" id="3176438at2"/>
<reference evidence="8" key="1">
    <citation type="submission" date="2017-01" db="EMBL/GenBank/DDBJ databases">
        <authorList>
            <person name="Varghese N."/>
            <person name="Submissions S."/>
        </authorList>
    </citation>
    <scope>NUCLEOTIDE SEQUENCE [LARGE SCALE GENOMIC DNA]</scope>
    <source>
        <strain evidence="8">DSM 15366</strain>
    </source>
</reference>
<evidence type="ECO:0000256" key="4">
    <source>
        <dbReference type="ARBA" id="ARBA00022989"/>
    </source>
</evidence>
<proteinExistence type="predicted"/>
<dbReference type="AlphaFoldDB" id="A0A1N6XBK5"/>